<dbReference type="Pfam" id="PF07845">
    <property type="entry name" value="DUF1636"/>
    <property type="match status" value="1"/>
</dbReference>
<dbReference type="AlphaFoldDB" id="A0A8J7Z0H5"/>
<proteinExistence type="predicted"/>
<organism evidence="1 2">
    <name type="scientific">Myxacorys almedinensis A</name>
    <dbReference type="NCBI Taxonomy" id="2690445"/>
    <lineage>
        <taxon>Bacteria</taxon>
        <taxon>Bacillati</taxon>
        <taxon>Cyanobacteriota</taxon>
        <taxon>Cyanophyceae</taxon>
        <taxon>Leptolyngbyales</taxon>
        <taxon>Leptolyngbyaceae</taxon>
        <taxon>Myxacorys</taxon>
        <taxon>Myxacorys almedinensis</taxon>
    </lineage>
</organism>
<name>A0A8J7Z0H5_9CYAN</name>
<reference evidence="1" key="1">
    <citation type="submission" date="2019-12" db="EMBL/GenBank/DDBJ databases">
        <title>High-Quality draft genome sequences of three cyanobacteria isolated from the limestone walls of the Old Cathedral of Coimbra.</title>
        <authorList>
            <person name="Tiago I."/>
            <person name="Soares F."/>
            <person name="Portugal A."/>
        </authorList>
    </citation>
    <scope>NUCLEOTIDE SEQUENCE</scope>
    <source>
        <strain evidence="1">A</strain>
    </source>
</reference>
<sequence>MPSHILFVCQSCHHSSEDRPKEQPTNSTRLLEHLNTLTTEQPNKFETQPVGCLWTCDKPCAVAIAKQTIWAIGLCK</sequence>
<dbReference type="Proteomes" id="UP000646053">
    <property type="component" value="Unassembled WGS sequence"/>
</dbReference>
<protein>
    <submittedName>
        <fullName evidence="1">DUF1636 domain-containing protein</fullName>
    </submittedName>
</protein>
<dbReference type="RefSeq" id="WP_162422962.1">
    <property type="nucleotide sequence ID" value="NZ_WVIE01000008.1"/>
</dbReference>
<dbReference type="InterPro" id="IPR012863">
    <property type="entry name" value="DUF1636"/>
</dbReference>
<accession>A0A8J7Z0H5</accession>
<dbReference type="EMBL" id="WVIE01000008">
    <property type="protein sequence ID" value="NDJ17454.1"/>
    <property type="molecule type" value="Genomic_DNA"/>
</dbReference>
<keyword evidence="2" id="KW-1185">Reference proteome</keyword>
<gene>
    <name evidence="1" type="ORF">GS601_09165</name>
</gene>
<evidence type="ECO:0000313" key="2">
    <source>
        <dbReference type="Proteomes" id="UP000646053"/>
    </source>
</evidence>
<comment type="caution">
    <text evidence="1">The sequence shown here is derived from an EMBL/GenBank/DDBJ whole genome shotgun (WGS) entry which is preliminary data.</text>
</comment>
<evidence type="ECO:0000313" key="1">
    <source>
        <dbReference type="EMBL" id="NDJ17454.1"/>
    </source>
</evidence>